<dbReference type="EMBL" id="JAGXEW010000018">
    <property type="protein sequence ID" value="KAK1161404.1"/>
    <property type="molecule type" value="Genomic_DNA"/>
</dbReference>
<keyword evidence="6" id="KW-1185">Reference proteome</keyword>
<name>A0AAD8G284_ACIOX</name>
<dbReference type="AlphaFoldDB" id="A0AAD8G284"/>
<accession>A0AAD8G284</accession>
<evidence type="ECO:0000256" key="3">
    <source>
        <dbReference type="PROSITE-ProRule" id="PRU00221"/>
    </source>
</evidence>
<dbReference type="SMART" id="SM00256">
    <property type="entry name" value="FBOX"/>
    <property type="match status" value="1"/>
</dbReference>
<feature type="repeat" description="WD" evidence="3">
    <location>
        <begin position="96"/>
        <end position="144"/>
    </location>
</feature>
<reference evidence="5" key="1">
    <citation type="submission" date="2022-02" db="EMBL/GenBank/DDBJ databases">
        <title>Atlantic sturgeon de novo genome assembly.</title>
        <authorList>
            <person name="Stock M."/>
            <person name="Klopp C."/>
            <person name="Guiguen Y."/>
            <person name="Cabau C."/>
            <person name="Parinello H."/>
            <person name="Santidrian Yebra-Pimentel E."/>
            <person name="Kuhl H."/>
            <person name="Dirks R.P."/>
            <person name="Guessner J."/>
            <person name="Wuertz S."/>
            <person name="Du K."/>
            <person name="Schartl M."/>
        </authorList>
    </citation>
    <scope>NUCLEOTIDE SEQUENCE</scope>
    <source>
        <strain evidence="5">STURGEONOMICS-FGT-2020</strain>
        <tissue evidence="5">Whole blood</tissue>
    </source>
</reference>
<evidence type="ECO:0000256" key="1">
    <source>
        <dbReference type="ARBA" id="ARBA00004906"/>
    </source>
</evidence>
<comment type="pathway">
    <text evidence="1">Protein modification; protein ubiquitination.</text>
</comment>
<dbReference type="SUPFAM" id="SSF81383">
    <property type="entry name" value="F-box domain"/>
    <property type="match status" value="1"/>
</dbReference>
<dbReference type="InterPro" id="IPR015943">
    <property type="entry name" value="WD40/YVTN_repeat-like_dom_sf"/>
</dbReference>
<keyword evidence="2" id="KW-0833">Ubl conjugation pathway</keyword>
<dbReference type="PANTHER" id="PTHR46550:SF2">
    <property type="entry name" value="EXPRESSED SEQUENCE C85627-RELATED"/>
    <property type="match status" value="1"/>
</dbReference>
<organism evidence="5 6">
    <name type="scientific">Acipenser oxyrinchus oxyrinchus</name>
    <dbReference type="NCBI Taxonomy" id="40147"/>
    <lineage>
        <taxon>Eukaryota</taxon>
        <taxon>Metazoa</taxon>
        <taxon>Chordata</taxon>
        <taxon>Craniata</taxon>
        <taxon>Vertebrata</taxon>
        <taxon>Euteleostomi</taxon>
        <taxon>Actinopterygii</taxon>
        <taxon>Chondrostei</taxon>
        <taxon>Acipenseriformes</taxon>
        <taxon>Acipenseridae</taxon>
        <taxon>Acipenser</taxon>
    </lineage>
</organism>
<dbReference type="InterPro" id="IPR036047">
    <property type="entry name" value="F-box-like_dom_sf"/>
</dbReference>
<dbReference type="Proteomes" id="UP001230051">
    <property type="component" value="Unassembled WGS sequence"/>
</dbReference>
<sequence>MECDFPTLPLDCLVCIFSYLDAEDLITVSLVNQSWNGAAETAWLWRQMCLHRWTFCNLSKLNPEMQTWKNYYLRRAKLEQHMTSGRASADYTCKTLRGHTGSVVGLVYLSDSNHQFDSKSIVCSASSDGTIRAWSIQEGIQLWSSQVQDAPLTKIIADQQTGLVISTDSQGRIKAWKAQTGDELASFPTASSACTLLTYYRKDQSFLTAGTSGGALHTLTIPALSQVSHVRAFDTYKIDILLLSPDKHWVIAALRESLDLHPKVYFTESLSCPCEDDPPVSASLPVNGCTAASFFPSEAARVMIVHSDGLSNAKNISIFDIKSKKSKYKTEIMVEQVGSFELLFDGWNSDILLEAYGSGTILIAQGKELKVYSIAGTQIASFQDHKEHIAAMCVGLVRVVTASYDLSLRVFTWKKEQNKDLSLESRYHLLGGSHMFSRYSCTALDFSFRGFTHVACDYASIVASVAAKDGKDVLKAYSFNA</sequence>
<proteinExistence type="predicted"/>
<dbReference type="SUPFAM" id="SSF50998">
    <property type="entry name" value="Quinoprotein alcohol dehydrogenase-like"/>
    <property type="match status" value="1"/>
</dbReference>
<dbReference type="InterPro" id="IPR001810">
    <property type="entry name" value="F-box_dom"/>
</dbReference>
<evidence type="ECO:0000313" key="6">
    <source>
        <dbReference type="Proteomes" id="UP001230051"/>
    </source>
</evidence>
<dbReference type="SMART" id="SM00320">
    <property type="entry name" value="WD40"/>
    <property type="match status" value="3"/>
</dbReference>
<gene>
    <name evidence="5" type="primary">FBXW12</name>
    <name evidence="5" type="ORF">AOXY_G18916</name>
</gene>
<evidence type="ECO:0000259" key="4">
    <source>
        <dbReference type="PROSITE" id="PS50181"/>
    </source>
</evidence>
<evidence type="ECO:0000313" key="5">
    <source>
        <dbReference type="EMBL" id="KAK1161404.1"/>
    </source>
</evidence>
<dbReference type="InterPro" id="IPR011047">
    <property type="entry name" value="Quinoprotein_ADH-like_sf"/>
</dbReference>
<dbReference type="PANTHER" id="PTHR46550">
    <property type="entry name" value="F-BOX ONLY PROTEIN 3"/>
    <property type="match status" value="1"/>
</dbReference>
<dbReference type="Gene3D" id="1.20.1280.50">
    <property type="match status" value="1"/>
</dbReference>
<comment type="caution">
    <text evidence="5">The sequence shown here is derived from an EMBL/GenBank/DDBJ whole genome shotgun (WGS) entry which is preliminary data.</text>
</comment>
<keyword evidence="3" id="KW-0853">WD repeat</keyword>
<feature type="domain" description="F-box" evidence="4">
    <location>
        <begin position="2"/>
        <end position="48"/>
    </location>
</feature>
<dbReference type="Pfam" id="PF12937">
    <property type="entry name" value="F-box-like"/>
    <property type="match status" value="1"/>
</dbReference>
<dbReference type="PROSITE" id="PS50181">
    <property type="entry name" value="FBOX"/>
    <property type="match status" value="1"/>
</dbReference>
<dbReference type="Gene3D" id="2.130.10.10">
    <property type="entry name" value="YVTN repeat-like/Quinoprotein amine dehydrogenase"/>
    <property type="match status" value="1"/>
</dbReference>
<dbReference type="InterPro" id="IPR052121">
    <property type="entry name" value="F-box_SCF_Substrate_Recog"/>
</dbReference>
<dbReference type="PROSITE" id="PS50082">
    <property type="entry name" value="WD_REPEATS_2"/>
    <property type="match status" value="1"/>
</dbReference>
<dbReference type="InterPro" id="IPR001680">
    <property type="entry name" value="WD40_rpt"/>
</dbReference>
<evidence type="ECO:0000256" key="2">
    <source>
        <dbReference type="ARBA" id="ARBA00022786"/>
    </source>
</evidence>
<protein>
    <submittedName>
        <fullName evidence="5">F-box/WD repeat-containing protein 12-like isoform X1</fullName>
    </submittedName>
</protein>
<dbReference type="GO" id="GO:0005737">
    <property type="term" value="C:cytoplasm"/>
    <property type="evidence" value="ECO:0007669"/>
    <property type="project" value="TreeGrafter"/>
</dbReference>